<dbReference type="GeneID" id="63140903"/>
<comment type="caution">
    <text evidence="7">The sequence shown here is derived from an EMBL/GenBank/DDBJ whole genome shotgun (WGS) entry which is preliminary data.</text>
</comment>
<evidence type="ECO:0000259" key="6">
    <source>
        <dbReference type="Pfam" id="PF00419"/>
    </source>
</evidence>
<dbReference type="PANTHER" id="PTHR33420">
    <property type="entry name" value="FIMBRIAL SUBUNIT ELFA-RELATED"/>
    <property type="match status" value="1"/>
</dbReference>
<feature type="signal peptide" evidence="5">
    <location>
        <begin position="1"/>
        <end position="23"/>
    </location>
</feature>
<dbReference type="EMBL" id="JZKT01000002">
    <property type="protein sequence ID" value="KJX39156.1"/>
    <property type="molecule type" value="Genomic_DNA"/>
</dbReference>
<keyword evidence="4" id="KW-0281">Fimbrium</keyword>
<dbReference type="Pfam" id="PF00419">
    <property type="entry name" value="Fimbrial"/>
    <property type="match status" value="1"/>
</dbReference>
<feature type="chain" id="PRO_5043531415" evidence="5">
    <location>
        <begin position="24"/>
        <end position="204"/>
    </location>
</feature>
<evidence type="ECO:0000256" key="5">
    <source>
        <dbReference type="SAM" id="SignalP"/>
    </source>
</evidence>
<evidence type="ECO:0000256" key="3">
    <source>
        <dbReference type="ARBA" id="ARBA00022729"/>
    </source>
</evidence>
<evidence type="ECO:0000256" key="1">
    <source>
        <dbReference type="ARBA" id="ARBA00004561"/>
    </source>
</evidence>
<dbReference type="AlphaFoldDB" id="A0AAW3HP95"/>
<gene>
    <name evidence="7" type="ORF">SG71_01110</name>
</gene>
<reference evidence="7 8" key="1">
    <citation type="submission" date="2015-02" db="EMBL/GenBank/DDBJ databases">
        <authorList>
            <person name="Adams M."/>
            <person name="Sutton G."/>
            <person name="Nelson K."/>
            <person name="Bonomo R."/>
            <person name="McCorrison J."/>
            <person name="Sanka R."/>
            <person name="Brinkac L."/>
            <person name="Nierman W."/>
        </authorList>
    </citation>
    <scope>NUCLEOTIDE SEQUENCE [LARGE SCALE GENOMIC DNA]</scope>
    <source>
        <strain evidence="7 8">CIDEIMsCOL9</strain>
    </source>
</reference>
<dbReference type="GO" id="GO:0043709">
    <property type="term" value="P:cell adhesion involved in single-species biofilm formation"/>
    <property type="evidence" value="ECO:0007669"/>
    <property type="project" value="TreeGrafter"/>
</dbReference>
<dbReference type="SUPFAM" id="SSF49401">
    <property type="entry name" value="Bacterial adhesins"/>
    <property type="match status" value="1"/>
</dbReference>
<dbReference type="Gene3D" id="2.60.40.1090">
    <property type="entry name" value="Fimbrial-type adhesion domain"/>
    <property type="match status" value="1"/>
</dbReference>
<dbReference type="RefSeq" id="WP_032644106.1">
    <property type="nucleotide sequence ID" value="NZ_CP043318.1"/>
</dbReference>
<keyword evidence="8" id="KW-1185">Reference proteome</keyword>
<evidence type="ECO:0000256" key="2">
    <source>
        <dbReference type="ARBA" id="ARBA00006671"/>
    </source>
</evidence>
<dbReference type="InterPro" id="IPR036937">
    <property type="entry name" value="Adhesion_dom_fimbrial_sf"/>
</dbReference>
<evidence type="ECO:0000313" key="8">
    <source>
        <dbReference type="Proteomes" id="UP000033354"/>
    </source>
</evidence>
<organism evidence="7 8">
    <name type="scientific">Enterobacter chengduensis</name>
    <dbReference type="NCBI Taxonomy" id="2494701"/>
    <lineage>
        <taxon>Bacteria</taxon>
        <taxon>Pseudomonadati</taxon>
        <taxon>Pseudomonadota</taxon>
        <taxon>Gammaproteobacteria</taxon>
        <taxon>Enterobacterales</taxon>
        <taxon>Enterobacteriaceae</taxon>
        <taxon>Enterobacter</taxon>
        <taxon>Enterobacter cloacae complex</taxon>
    </lineage>
</organism>
<sequence length="204" mass="21034">MSFKKVGMGMAIALALSAGSAVAAEIPSDTGTITFHGMVSNTTCKVSLDQKIDQNGNDFDVTLDTVSVADFGTTALGTTSTLGQKKFNLSLTGCDADTVAKASAQFNSWAGSSSTEGGLLVPPANAKGAAKNVNLVLSNDGNTKTDVVKVDQTNNTQQATVDANGAANLYYKVAYTQGQGWDKTTNPVTAGTVQAQVAFTMIYE</sequence>
<proteinExistence type="inferred from homology"/>
<dbReference type="InterPro" id="IPR008966">
    <property type="entry name" value="Adhesion_dom_sf"/>
</dbReference>
<feature type="domain" description="Fimbrial-type adhesion" evidence="6">
    <location>
        <begin position="33"/>
        <end position="203"/>
    </location>
</feature>
<protein>
    <submittedName>
        <fullName evidence="7">Major fimbrial protein StkA</fullName>
    </submittedName>
</protein>
<name>A0AAW3HP95_9ENTR</name>
<dbReference type="InterPro" id="IPR000259">
    <property type="entry name" value="Adhesion_dom_fimbrial"/>
</dbReference>
<comment type="similarity">
    <text evidence="2">Belongs to the fimbrial protein family.</text>
</comment>
<keyword evidence="3 5" id="KW-0732">Signal</keyword>
<dbReference type="PANTHER" id="PTHR33420:SF3">
    <property type="entry name" value="FIMBRIAL SUBUNIT ELFA"/>
    <property type="match status" value="1"/>
</dbReference>
<accession>A0AAW3HP95</accession>
<comment type="subcellular location">
    <subcellularLocation>
        <location evidence="1">Fimbrium</location>
    </subcellularLocation>
</comment>
<dbReference type="NCBIfam" id="NF011835">
    <property type="entry name" value="PRK15307.1"/>
    <property type="match status" value="1"/>
</dbReference>
<dbReference type="Proteomes" id="UP000033354">
    <property type="component" value="Unassembled WGS sequence"/>
</dbReference>
<evidence type="ECO:0000256" key="4">
    <source>
        <dbReference type="ARBA" id="ARBA00023263"/>
    </source>
</evidence>
<dbReference type="InterPro" id="IPR050263">
    <property type="entry name" value="Bact_Fimbrial_Adh_Pro"/>
</dbReference>
<dbReference type="GO" id="GO:0009289">
    <property type="term" value="C:pilus"/>
    <property type="evidence" value="ECO:0007669"/>
    <property type="project" value="UniProtKB-SubCell"/>
</dbReference>
<evidence type="ECO:0000313" key="7">
    <source>
        <dbReference type="EMBL" id="KJX39156.1"/>
    </source>
</evidence>